<dbReference type="InterPro" id="IPR006928">
    <property type="entry name" value="Herpes_teg_USP"/>
</dbReference>
<feature type="compositionally biased region" description="Polar residues" evidence="1">
    <location>
        <begin position="989"/>
        <end position="1001"/>
    </location>
</feature>
<proteinExistence type="predicted"/>
<feature type="region of interest" description="Disordered" evidence="1">
    <location>
        <begin position="510"/>
        <end position="539"/>
    </location>
</feature>
<dbReference type="OrthoDB" id="6137149at2759"/>
<keyword evidence="4" id="KW-1185">Reference proteome</keyword>
<feature type="non-terminal residue" evidence="3">
    <location>
        <position position="1085"/>
    </location>
</feature>
<dbReference type="InterPro" id="IPR038765">
    <property type="entry name" value="Papain-like_cys_pep_sf"/>
</dbReference>
<dbReference type="Pfam" id="PF04843">
    <property type="entry name" value="Herpes_teg_N"/>
    <property type="match status" value="1"/>
</dbReference>
<dbReference type="Gene3D" id="3.90.70.120">
    <property type="match status" value="1"/>
</dbReference>
<dbReference type="PANTHER" id="PTHR12419:SF7">
    <property type="entry name" value="OTU DOMAIN-CONTAINING PROTEIN 3"/>
    <property type="match status" value="1"/>
</dbReference>
<feature type="region of interest" description="Disordered" evidence="1">
    <location>
        <begin position="337"/>
        <end position="357"/>
    </location>
</feature>
<accession>A0A8S4QAP6</accession>
<organism evidence="3 4">
    <name type="scientific">Owenia fusiformis</name>
    <name type="common">Polychaete worm</name>
    <dbReference type="NCBI Taxonomy" id="6347"/>
    <lineage>
        <taxon>Eukaryota</taxon>
        <taxon>Metazoa</taxon>
        <taxon>Spiralia</taxon>
        <taxon>Lophotrochozoa</taxon>
        <taxon>Annelida</taxon>
        <taxon>Polychaeta</taxon>
        <taxon>Sedentaria</taxon>
        <taxon>Canalipalpata</taxon>
        <taxon>Sabellida</taxon>
        <taxon>Oweniida</taxon>
        <taxon>Oweniidae</taxon>
        <taxon>Owenia</taxon>
    </lineage>
</organism>
<protein>
    <recommendedName>
        <fullName evidence="2">OTU domain-containing protein</fullName>
    </recommendedName>
</protein>
<evidence type="ECO:0000313" key="3">
    <source>
        <dbReference type="EMBL" id="CAH1803287.1"/>
    </source>
</evidence>
<feature type="domain" description="OTU" evidence="2">
    <location>
        <begin position="595"/>
        <end position="722"/>
    </location>
</feature>
<evidence type="ECO:0000313" key="4">
    <source>
        <dbReference type="Proteomes" id="UP000749559"/>
    </source>
</evidence>
<dbReference type="AlphaFoldDB" id="A0A8S4QAP6"/>
<name>A0A8S4QAP6_OWEFU</name>
<reference evidence="3" key="1">
    <citation type="submission" date="2022-03" db="EMBL/GenBank/DDBJ databases">
        <authorList>
            <person name="Martin C."/>
        </authorList>
    </citation>
    <scope>NUCLEOTIDE SEQUENCE</scope>
</reference>
<dbReference type="SUPFAM" id="SSF54001">
    <property type="entry name" value="Cysteine proteinases"/>
    <property type="match status" value="2"/>
</dbReference>
<dbReference type="InterPro" id="IPR003323">
    <property type="entry name" value="OTU_dom"/>
</dbReference>
<dbReference type="EMBL" id="CAIIXF020000432">
    <property type="protein sequence ID" value="CAH1803287.1"/>
    <property type="molecule type" value="Genomic_DNA"/>
</dbReference>
<feature type="compositionally biased region" description="Polar residues" evidence="1">
    <location>
        <begin position="510"/>
        <end position="522"/>
    </location>
</feature>
<comment type="caution">
    <text evidence="3">The sequence shown here is derived from an EMBL/GenBank/DDBJ whole genome shotgun (WGS) entry which is preliminary data.</text>
</comment>
<dbReference type="GO" id="GO:0004843">
    <property type="term" value="F:cysteine-type deubiquitinase activity"/>
    <property type="evidence" value="ECO:0007669"/>
    <property type="project" value="TreeGrafter"/>
</dbReference>
<evidence type="ECO:0000259" key="2">
    <source>
        <dbReference type="PROSITE" id="PS50802"/>
    </source>
</evidence>
<dbReference type="Proteomes" id="UP000749559">
    <property type="component" value="Unassembled WGS sequence"/>
</dbReference>
<feature type="region of interest" description="Disordered" evidence="1">
    <location>
        <begin position="987"/>
        <end position="1007"/>
    </location>
</feature>
<gene>
    <name evidence="3" type="ORF">OFUS_LOCUS26894</name>
</gene>
<evidence type="ECO:0000256" key="1">
    <source>
        <dbReference type="SAM" id="MobiDB-lite"/>
    </source>
</evidence>
<dbReference type="Gene3D" id="3.90.70.80">
    <property type="match status" value="1"/>
</dbReference>
<dbReference type="InterPro" id="IPR050704">
    <property type="entry name" value="Peptidase_C85-like"/>
</dbReference>
<feature type="compositionally biased region" description="Basic and acidic residues" evidence="1">
    <location>
        <begin position="527"/>
        <end position="537"/>
    </location>
</feature>
<dbReference type="Pfam" id="PF02338">
    <property type="entry name" value="OTU"/>
    <property type="match status" value="1"/>
</dbReference>
<dbReference type="GO" id="GO:0016579">
    <property type="term" value="P:protein deubiquitination"/>
    <property type="evidence" value="ECO:0007669"/>
    <property type="project" value="TreeGrafter"/>
</dbReference>
<sequence length="1085" mass="124072">MASLFYKFIMLLKSAKYNGIQKNTKSTVSINFLQATPDRRKKRRVGGYDSCEGRGGGDAFASRLEGDQMHSQPVVVLTVPRITEVLTVPRIETGVLTVPRIETVELTVPEIETEMLTVPEIQTEVQTEIQTEVPNLPKIPYGKQEMPVPLCFNKTILSEVAFSCSTEYMYKNIDTISRTTSNITENNTNHHKVLAEDMEDSLISEFATLLIQNTIKKSEKKKLRKLTKFANVSAEVGTVTQPKDILIANCIDTLAKSLKIIHDVNALLTDNNDILRSLLKSEKYLSNKIRRQERSEVIKMKARRKKMERHLKNNETLQPILIKTQKLSRRKLGRLKSISTSKQQKHVPDSTFRASQPKKHVLPHHDLEQFLSDNTVRVPPIENNDLKILNIDNTETLFKLNIEHCSNRKELKRSKYLSYKSDIDTTRNKPETKNMPDSENPYFVEIVEQMQDIFAEGCLRVPPVTIHSHSKNNEILFSMNHKYEVKKTEILEADNGDKLFNENVSSKDLQTGTKYKVSQTGGYNPKDNSKDKSKESPDDVTVLKETYSEPIGNFNPLQNQEKVHLCNIHHLKYTPKSNDPVYDNVEIAFMKPKYESLKHIRGDGNCLFRAIAYCITNDENDHTAIRQSIVSHRNDQSCKKYICKTRGITATELENHIRSQNMNRSSVWGTDIEIAAACHLFQTQILTFENTNRWTVFGKTFVNRCMYLDHSSQCHYDVVTDVIDANTNTNPAKNNASAIQIFDQVIEGNMSQNHLMFEGIGQGKQCYANSLSFLLMLQNETHHEINAEFITDVLVRGNILYNSIISQNPTPTGYLEIFDIPKILSFNNKNYTYKSRQQQGYLEYWNYTEEDDQGLTLHEAIEKVLTDYNACLVTFLNTTTCVMKNKSIYYSFDPHSRDEQGRINVLGNAIVHMSNSLEKISLFLWNTAESLTDSIINRTNAKHGFSVDGITFEECRKSKQIKDQNFEPKLSTISSKIKCRNDQAKNEVKNLTASQPSMSSKSARRTSCKKKLNFNENIDAHQKKESQSIEPLSDHEQNVVDPMSLQIKESYVRLCKLTCKRGQLVAGKCDKARMHCTKNTVNNQE</sequence>
<dbReference type="CDD" id="cd22755">
    <property type="entry name" value="OTU_CeDUB-like"/>
    <property type="match status" value="1"/>
</dbReference>
<dbReference type="PANTHER" id="PTHR12419">
    <property type="entry name" value="OTU DOMAIN CONTAINING PROTEIN"/>
    <property type="match status" value="1"/>
</dbReference>
<dbReference type="PROSITE" id="PS50802">
    <property type="entry name" value="OTU"/>
    <property type="match status" value="1"/>
</dbReference>